<protein>
    <submittedName>
        <fullName evidence="1">Uncharacterized protein</fullName>
    </submittedName>
</protein>
<dbReference type="EMBL" id="BARV01006099">
    <property type="protein sequence ID" value="GAI07993.1"/>
    <property type="molecule type" value="Genomic_DNA"/>
</dbReference>
<evidence type="ECO:0000313" key="1">
    <source>
        <dbReference type="EMBL" id="GAI07993.1"/>
    </source>
</evidence>
<dbReference type="AlphaFoldDB" id="X1KMV8"/>
<gene>
    <name evidence="1" type="ORF">S06H3_12465</name>
</gene>
<accession>X1KMV8</accession>
<comment type="caution">
    <text evidence="1">The sequence shown here is derived from an EMBL/GenBank/DDBJ whole genome shotgun (WGS) entry which is preliminary data.</text>
</comment>
<organism evidence="1">
    <name type="scientific">marine sediment metagenome</name>
    <dbReference type="NCBI Taxonomy" id="412755"/>
    <lineage>
        <taxon>unclassified sequences</taxon>
        <taxon>metagenomes</taxon>
        <taxon>ecological metagenomes</taxon>
    </lineage>
</organism>
<reference evidence="1" key="1">
    <citation type="journal article" date="2014" name="Front. Microbiol.">
        <title>High frequency of phylogenetically diverse reductive dehalogenase-homologous genes in deep subseafloor sedimentary metagenomes.</title>
        <authorList>
            <person name="Kawai M."/>
            <person name="Futagami T."/>
            <person name="Toyoda A."/>
            <person name="Takaki Y."/>
            <person name="Nishi S."/>
            <person name="Hori S."/>
            <person name="Arai W."/>
            <person name="Tsubouchi T."/>
            <person name="Morono Y."/>
            <person name="Uchiyama I."/>
            <person name="Ito T."/>
            <person name="Fujiyama A."/>
            <person name="Inagaki F."/>
            <person name="Takami H."/>
        </authorList>
    </citation>
    <scope>NUCLEOTIDE SEQUENCE</scope>
    <source>
        <strain evidence="1">Expedition CK06-06</strain>
    </source>
</reference>
<sequence>MKNKDLKFKGYYVIAKINNLGEVKILCKITGKTLMKKLIPGFGKRKDLDKTS</sequence>
<proteinExistence type="predicted"/>
<name>X1KMV8_9ZZZZ</name>